<feature type="domain" description="ABC-type transport auxiliary lipoprotein component" evidence="2">
    <location>
        <begin position="45"/>
        <end position="187"/>
    </location>
</feature>
<keyword evidence="1" id="KW-0732">Signal</keyword>
<evidence type="ECO:0000313" key="3">
    <source>
        <dbReference type="EMBL" id="RBP05658.1"/>
    </source>
</evidence>
<proteinExistence type="predicted"/>
<reference evidence="3 4" key="1">
    <citation type="submission" date="2018-06" db="EMBL/GenBank/DDBJ databases">
        <title>Genomic Encyclopedia of Type Strains, Phase IV (KMG-IV): sequencing the most valuable type-strain genomes for metagenomic binning, comparative biology and taxonomic classification.</title>
        <authorList>
            <person name="Goeker M."/>
        </authorList>
    </citation>
    <scope>NUCLEOTIDE SEQUENCE [LARGE SCALE GENOMIC DNA]</scope>
    <source>
        <strain evidence="3 4">DSM 24875</strain>
    </source>
</reference>
<dbReference type="Gene3D" id="3.40.50.10610">
    <property type="entry name" value="ABC-type transport auxiliary lipoprotein component"/>
    <property type="match status" value="1"/>
</dbReference>
<dbReference type="AlphaFoldDB" id="A0A366ETD7"/>
<feature type="signal peptide" evidence="1">
    <location>
        <begin position="1"/>
        <end position="32"/>
    </location>
</feature>
<evidence type="ECO:0000256" key="1">
    <source>
        <dbReference type="SAM" id="SignalP"/>
    </source>
</evidence>
<dbReference type="InterPro" id="IPR005586">
    <property type="entry name" value="ABC_trans_aux"/>
</dbReference>
<dbReference type="Pfam" id="PF03886">
    <property type="entry name" value="ABC_trans_aux"/>
    <property type="match status" value="1"/>
</dbReference>
<dbReference type="Proteomes" id="UP000253529">
    <property type="component" value="Unassembled WGS sequence"/>
</dbReference>
<evidence type="ECO:0000259" key="2">
    <source>
        <dbReference type="Pfam" id="PF03886"/>
    </source>
</evidence>
<organism evidence="3 4">
    <name type="scientific">Roseiarcus fermentans</name>
    <dbReference type="NCBI Taxonomy" id="1473586"/>
    <lineage>
        <taxon>Bacteria</taxon>
        <taxon>Pseudomonadati</taxon>
        <taxon>Pseudomonadota</taxon>
        <taxon>Alphaproteobacteria</taxon>
        <taxon>Hyphomicrobiales</taxon>
        <taxon>Roseiarcaceae</taxon>
        <taxon>Roseiarcus</taxon>
    </lineage>
</organism>
<keyword evidence="4" id="KW-1185">Reference proteome</keyword>
<accession>A0A366ETD7</accession>
<dbReference type="PROSITE" id="PS51257">
    <property type="entry name" value="PROKAR_LIPOPROTEIN"/>
    <property type="match status" value="1"/>
</dbReference>
<dbReference type="OrthoDB" id="9808689at2"/>
<protein>
    <submittedName>
        <fullName evidence="3">ABC-type uncharacterized transport system auxiliary subunit</fullName>
    </submittedName>
</protein>
<name>A0A366ETD7_9HYPH</name>
<dbReference type="RefSeq" id="WP_113891811.1">
    <property type="nucleotide sequence ID" value="NZ_QNRK01000034.1"/>
</dbReference>
<evidence type="ECO:0000313" key="4">
    <source>
        <dbReference type="Proteomes" id="UP000253529"/>
    </source>
</evidence>
<comment type="caution">
    <text evidence="3">The sequence shown here is derived from an EMBL/GenBank/DDBJ whole genome shotgun (WGS) entry which is preliminary data.</text>
</comment>
<dbReference type="SUPFAM" id="SSF159594">
    <property type="entry name" value="XCC0632-like"/>
    <property type="match status" value="1"/>
</dbReference>
<sequence length="195" mass="20576">MTGAGAKIRITERIAVAAALALALASCASAPATVFDLTAAHPPAARPFRAQIRFDQRVATADLDSERILVRNGQELALLPGGRWPQQLSTLFRDRLIETFQNAGLARSIDGGAAAADYALDIDLRAFELDATTSEAHVEVVAKIVALTSGRIVDVAIFSARAPVPSTAPASVVASLDETADEVMTRIVAFVARRL</sequence>
<dbReference type="EMBL" id="QNRK01000034">
    <property type="protein sequence ID" value="RBP05658.1"/>
    <property type="molecule type" value="Genomic_DNA"/>
</dbReference>
<feature type="chain" id="PRO_5016866763" evidence="1">
    <location>
        <begin position="33"/>
        <end position="195"/>
    </location>
</feature>
<gene>
    <name evidence="3" type="ORF">DFR50_13421</name>
</gene>